<dbReference type="Proteomes" id="UP000058012">
    <property type="component" value="Unassembled WGS sequence"/>
</dbReference>
<dbReference type="InterPro" id="IPR036514">
    <property type="entry name" value="SGNH_hydro_sf"/>
</dbReference>
<name>A0A117UZG2_9SPHN</name>
<comment type="caution">
    <text evidence="1">The sequence shown here is derived from an EMBL/GenBank/DDBJ whole genome shotgun (WGS) entry which is preliminary data.</text>
</comment>
<dbReference type="SUPFAM" id="SSF52266">
    <property type="entry name" value="SGNH hydrolase"/>
    <property type="match status" value="1"/>
</dbReference>
<gene>
    <name evidence="1" type="ORF">AQZ52_01615</name>
</gene>
<keyword evidence="2" id="KW-1185">Reference proteome</keyword>
<proteinExistence type="predicted"/>
<evidence type="ECO:0000313" key="1">
    <source>
        <dbReference type="EMBL" id="KUR73692.1"/>
    </source>
</evidence>
<dbReference type="EMBL" id="LLZS01000001">
    <property type="protein sequence ID" value="KUR73692.1"/>
    <property type="molecule type" value="Genomic_DNA"/>
</dbReference>
<dbReference type="AlphaFoldDB" id="A0A117UZG2"/>
<accession>A0A117UZG2</accession>
<evidence type="ECO:0000313" key="2">
    <source>
        <dbReference type="Proteomes" id="UP000058012"/>
    </source>
</evidence>
<dbReference type="GO" id="GO:0016788">
    <property type="term" value="F:hydrolase activity, acting on ester bonds"/>
    <property type="evidence" value="ECO:0007669"/>
    <property type="project" value="UniProtKB-ARBA"/>
</dbReference>
<dbReference type="Gene3D" id="3.40.50.1110">
    <property type="entry name" value="SGNH hydrolase"/>
    <property type="match status" value="1"/>
</dbReference>
<dbReference type="STRING" id="1117702.AQZ52_01615"/>
<sequence>MIPWAEVVRNVASQTNTLVLDLNKASEQLFARLGPVRSMDFEGRPLTQQEIAAAKAGTTLAARQGGSKLGNQADYLHLNARGADDIASLVAKLLAARIPALAAHVFP</sequence>
<reference evidence="1 2" key="1">
    <citation type="submission" date="2015-10" db="EMBL/GenBank/DDBJ databases">
        <title>Draft genome sequence of Novosphingobium fuchskuhlense DSM 25065 isolated from a surface water sample of the southwest basin of Lake Grosse Fuchskuhle.</title>
        <authorList>
            <person name="Ruckert C."/>
            <person name="Winkler A."/>
            <person name="Glaeser J."/>
            <person name="Grossart H.-P."/>
            <person name="Kalinowski J."/>
            <person name="Glaeser S."/>
        </authorList>
    </citation>
    <scope>NUCLEOTIDE SEQUENCE [LARGE SCALE GENOMIC DNA]</scope>
    <source>
        <strain evidence="1 2">FNE08-7</strain>
    </source>
</reference>
<organism evidence="1 2">
    <name type="scientific">Novosphingobium fuchskuhlense</name>
    <dbReference type="NCBI Taxonomy" id="1117702"/>
    <lineage>
        <taxon>Bacteria</taxon>
        <taxon>Pseudomonadati</taxon>
        <taxon>Pseudomonadota</taxon>
        <taxon>Alphaproteobacteria</taxon>
        <taxon>Sphingomonadales</taxon>
        <taxon>Sphingomonadaceae</taxon>
        <taxon>Novosphingobium</taxon>
    </lineage>
</organism>
<protein>
    <submittedName>
        <fullName evidence="1">Uncharacterized protein</fullName>
    </submittedName>
</protein>